<keyword evidence="4" id="KW-1185">Reference proteome</keyword>
<evidence type="ECO:0000313" key="3">
    <source>
        <dbReference type="EMBL" id="KDO22315.1"/>
    </source>
</evidence>
<feature type="region of interest" description="Disordered" evidence="2">
    <location>
        <begin position="205"/>
        <end position="225"/>
    </location>
</feature>
<dbReference type="AlphaFoldDB" id="A0A067BZN8"/>
<protein>
    <submittedName>
        <fullName evidence="3">Uncharacterized protein</fullName>
    </submittedName>
</protein>
<dbReference type="GeneID" id="24134710"/>
<evidence type="ECO:0000313" key="4">
    <source>
        <dbReference type="Proteomes" id="UP000030745"/>
    </source>
</evidence>
<sequence length="225" mass="24560">MLNESDKQLIRSLLASNKDLTTNLERLGQRVGDLTDQLAAGGDELAERAPRPNAKRAAETEIVGSKPVEKKPKATRAASMAMAKTWYTWFVGTPAMYTAEWDASNGNRQHKNQTKTVVAFMRLFATEGYVLRADAPHYKSLVTEIGERLEARCKAFLQEHNLSAASASPVAKAFRELRDSGALDDKAAMTARLLATGIIVDPSPPSMHATAMAKNAKKTQSQTKT</sequence>
<organism evidence="3 4">
    <name type="scientific">Saprolegnia parasitica (strain CBS 223.65)</name>
    <dbReference type="NCBI Taxonomy" id="695850"/>
    <lineage>
        <taxon>Eukaryota</taxon>
        <taxon>Sar</taxon>
        <taxon>Stramenopiles</taxon>
        <taxon>Oomycota</taxon>
        <taxon>Saprolegniomycetes</taxon>
        <taxon>Saprolegniales</taxon>
        <taxon>Saprolegniaceae</taxon>
        <taxon>Saprolegnia</taxon>
    </lineage>
</organism>
<reference evidence="3 4" key="1">
    <citation type="journal article" date="2013" name="PLoS Genet.">
        <title>Distinctive expansion of potential virulence genes in the genome of the oomycete fish pathogen Saprolegnia parasitica.</title>
        <authorList>
            <person name="Jiang R.H."/>
            <person name="de Bruijn I."/>
            <person name="Haas B.J."/>
            <person name="Belmonte R."/>
            <person name="Lobach L."/>
            <person name="Christie J."/>
            <person name="van den Ackerveken G."/>
            <person name="Bottin A."/>
            <person name="Bulone V."/>
            <person name="Diaz-Moreno S.M."/>
            <person name="Dumas B."/>
            <person name="Fan L."/>
            <person name="Gaulin E."/>
            <person name="Govers F."/>
            <person name="Grenville-Briggs L.J."/>
            <person name="Horner N.R."/>
            <person name="Levin J.Z."/>
            <person name="Mammella M."/>
            <person name="Meijer H.J."/>
            <person name="Morris P."/>
            <person name="Nusbaum C."/>
            <person name="Oome S."/>
            <person name="Phillips A.J."/>
            <person name="van Rooyen D."/>
            <person name="Rzeszutek E."/>
            <person name="Saraiva M."/>
            <person name="Secombes C.J."/>
            <person name="Seidl M.F."/>
            <person name="Snel B."/>
            <person name="Stassen J.H."/>
            <person name="Sykes S."/>
            <person name="Tripathy S."/>
            <person name="van den Berg H."/>
            <person name="Vega-Arreguin J.C."/>
            <person name="Wawra S."/>
            <person name="Young S.K."/>
            <person name="Zeng Q."/>
            <person name="Dieguez-Uribeondo J."/>
            <person name="Russ C."/>
            <person name="Tyler B.M."/>
            <person name="van West P."/>
        </authorList>
    </citation>
    <scope>NUCLEOTIDE SEQUENCE [LARGE SCALE GENOMIC DNA]</scope>
    <source>
        <strain evidence="3 4">CBS 223.65</strain>
    </source>
</reference>
<proteinExistence type="predicted"/>
<dbReference type="KEGG" id="spar:SPRG_12777"/>
<name>A0A067BZN8_SAPPC</name>
<gene>
    <name evidence="3" type="ORF">SPRG_12777</name>
</gene>
<dbReference type="OMA" id="SMHATAM"/>
<accession>A0A067BZN8</accession>
<keyword evidence="1" id="KW-0175">Coiled coil</keyword>
<dbReference type="OrthoDB" id="112166at2759"/>
<feature type="coiled-coil region" evidence="1">
    <location>
        <begin position="10"/>
        <end position="37"/>
    </location>
</feature>
<dbReference type="EMBL" id="KK583270">
    <property type="protein sequence ID" value="KDO22315.1"/>
    <property type="molecule type" value="Genomic_DNA"/>
</dbReference>
<dbReference type="VEuPathDB" id="FungiDB:SPRG_12777"/>
<dbReference type="STRING" id="695850.A0A067BZN8"/>
<dbReference type="Proteomes" id="UP000030745">
    <property type="component" value="Unassembled WGS sequence"/>
</dbReference>
<evidence type="ECO:0000256" key="1">
    <source>
        <dbReference type="SAM" id="Coils"/>
    </source>
</evidence>
<dbReference type="RefSeq" id="XP_012206951.1">
    <property type="nucleotide sequence ID" value="XM_012351561.1"/>
</dbReference>
<evidence type="ECO:0000256" key="2">
    <source>
        <dbReference type="SAM" id="MobiDB-lite"/>
    </source>
</evidence>